<organism evidence="2 3">
    <name type="scientific">Roseburia intestinalis</name>
    <dbReference type="NCBI Taxonomy" id="166486"/>
    <lineage>
        <taxon>Bacteria</taxon>
        <taxon>Bacillati</taxon>
        <taxon>Bacillota</taxon>
        <taxon>Clostridia</taxon>
        <taxon>Lachnospirales</taxon>
        <taxon>Lachnospiraceae</taxon>
        <taxon>Roseburia</taxon>
    </lineage>
</organism>
<evidence type="ECO:0000259" key="1">
    <source>
        <dbReference type="SMART" id="SM01061"/>
    </source>
</evidence>
<dbReference type="RefSeq" id="WP_207662606.1">
    <property type="nucleotide sequence ID" value="NZ_QSFP01000018.1"/>
</dbReference>
<dbReference type="GO" id="GO:0003723">
    <property type="term" value="F:RNA binding"/>
    <property type="evidence" value="ECO:0007669"/>
    <property type="project" value="InterPro"/>
</dbReference>
<dbReference type="EMBL" id="QSFP01000018">
    <property type="protein sequence ID" value="RHA65484.1"/>
    <property type="molecule type" value="Genomic_DNA"/>
</dbReference>
<dbReference type="SUPFAM" id="SSF50151">
    <property type="entry name" value="SacY-like RNA-binding domain"/>
    <property type="match status" value="1"/>
</dbReference>
<dbReference type="SMART" id="SM01061">
    <property type="entry name" value="CAT_RBD"/>
    <property type="match status" value="1"/>
</dbReference>
<comment type="caution">
    <text evidence="2">The sequence shown here is derived from an EMBL/GenBank/DDBJ whole genome shotgun (WGS) entry which is preliminary data.</text>
</comment>
<reference evidence="2 3" key="1">
    <citation type="submission" date="2018-08" db="EMBL/GenBank/DDBJ databases">
        <title>A genome reference for cultivated species of the human gut microbiota.</title>
        <authorList>
            <person name="Zou Y."/>
            <person name="Xue W."/>
            <person name="Luo G."/>
        </authorList>
    </citation>
    <scope>NUCLEOTIDE SEQUENCE [LARGE SCALE GENOMIC DNA]</scope>
    <source>
        <strain evidence="2 3">AM43-11</strain>
    </source>
</reference>
<dbReference type="InterPro" id="IPR036650">
    <property type="entry name" value="CAT_RNA-bd_dom_sf"/>
</dbReference>
<evidence type="ECO:0000313" key="2">
    <source>
        <dbReference type="EMBL" id="RHA65484.1"/>
    </source>
</evidence>
<feature type="non-terminal residue" evidence="2">
    <location>
        <position position="93"/>
    </location>
</feature>
<name>A0A413SE41_9FIRM</name>
<proteinExistence type="predicted"/>
<sequence length="93" mass="10682">MVIQKVINNNVISAYDVNQQEIVIMGKGIGFKAHTGELIDESKIEKVFRIENENLSRQFQELLENIPLEHMQLTSDIISYAIKNLNVQLNQNI</sequence>
<dbReference type="Gene3D" id="2.30.24.10">
    <property type="entry name" value="CAT RNA-binding domain"/>
    <property type="match status" value="1"/>
</dbReference>
<evidence type="ECO:0000313" key="3">
    <source>
        <dbReference type="Proteomes" id="UP000284465"/>
    </source>
</evidence>
<dbReference type="InterPro" id="IPR004341">
    <property type="entry name" value="CAT_RNA-bd_dom"/>
</dbReference>
<dbReference type="Proteomes" id="UP000284465">
    <property type="component" value="Unassembled WGS sequence"/>
</dbReference>
<gene>
    <name evidence="2" type="ORF">DW927_14005</name>
</gene>
<protein>
    <submittedName>
        <fullName evidence="2">Transcription antiterminator BglG</fullName>
    </submittedName>
</protein>
<feature type="domain" description="CAT RNA-binding" evidence="1">
    <location>
        <begin position="1"/>
        <end position="59"/>
    </location>
</feature>
<dbReference type="AlphaFoldDB" id="A0A413SE41"/>
<dbReference type="Pfam" id="PF03123">
    <property type="entry name" value="CAT_RBD"/>
    <property type="match status" value="1"/>
</dbReference>
<accession>A0A413SE41</accession>